<keyword evidence="3" id="KW-1185">Reference proteome</keyword>
<organism evidence="2 3">
    <name type="scientific">Stephania cephalantha</name>
    <dbReference type="NCBI Taxonomy" id="152367"/>
    <lineage>
        <taxon>Eukaryota</taxon>
        <taxon>Viridiplantae</taxon>
        <taxon>Streptophyta</taxon>
        <taxon>Embryophyta</taxon>
        <taxon>Tracheophyta</taxon>
        <taxon>Spermatophyta</taxon>
        <taxon>Magnoliopsida</taxon>
        <taxon>Ranunculales</taxon>
        <taxon>Menispermaceae</taxon>
        <taxon>Menispermoideae</taxon>
        <taxon>Cissampelideae</taxon>
        <taxon>Stephania</taxon>
    </lineage>
</organism>
<dbReference type="Proteomes" id="UP001419268">
    <property type="component" value="Unassembled WGS sequence"/>
</dbReference>
<evidence type="ECO:0000256" key="1">
    <source>
        <dbReference type="SAM" id="Phobius"/>
    </source>
</evidence>
<comment type="caution">
    <text evidence="2">The sequence shown here is derived from an EMBL/GenBank/DDBJ whole genome shotgun (WGS) entry which is preliminary data.</text>
</comment>
<evidence type="ECO:0000313" key="3">
    <source>
        <dbReference type="Proteomes" id="UP001419268"/>
    </source>
</evidence>
<gene>
    <name evidence="2" type="ORF">Scep_024776</name>
</gene>
<keyword evidence="1" id="KW-1133">Transmembrane helix</keyword>
<sequence>MSKWTPGTRSRVRKSRRERDILRFAISRGLCCSTGACGIAGATNYRGGITRGSSRPSRGPTGACGIPMWSAIEGVARRSVELLRISSSAEFLSSSDDKSFRSLDQKGVKIRRTAIDEDCGT</sequence>
<proteinExistence type="predicted"/>
<dbReference type="EMBL" id="JBBNAG010000010">
    <property type="protein sequence ID" value="KAK9101346.1"/>
    <property type="molecule type" value="Genomic_DNA"/>
</dbReference>
<accession>A0AAP0EX71</accession>
<name>A0AAP0EX71_9MAGN</name>
<keyword evidence="1" id="KW-0812">Transmembrane</keyword>
<feature type="transmembrane region" description="Helical" evidence="1">
    <location>
        <begin position="21"/>
        <end position="42"/>
    </location>
</feature>
<evidence type="ECO:0000313" key="2">
    <source>
        <dbReference type="EMBL" id="KAK9101346.1"/>
    </source>
</evidence>
<protein>
    <submittedName>
        <fullName evidence="2">Uncharacterized protein</fullName>
    </submittedName>
</protein>
<dbReference type="AlphaFoldDB" id="A0AAP0EX71"/>
<keyword evidence="1" id="KW-0472">Membrane</keyword>
<reference evidence="2 3" key="1">
    <citation type="submission" date="2024-01" db="EMBL/GenBank/DDBJ databases">
        <title>Genome assemblies of Stephania.</title>
        <authorList>
            <person name="Yang L."/>
        </authorList>
    </citation>
    <scope>NUCLEOTIDE SEQUENCE [LARGE SCALE GENOMIC DNA]</scope>
    <source>
        <strain evidence="2">JXDWG</strain>
        <tissue evidence="2">Leaf</tissue>
    </source>
</reference>